<dbReference type="Proteomes" id="UP000053647">
    <property type="component" value="Unassembled WGS sequence"/>
</dbReference>
<dbReference type="InterPro" id="IPR020472">
    <property type="entry name" value="WD40_PAC1"/>
</dbReference>
<dbReference type="PRINTS" id="PR00319">
    <property type="entry name" value="GPROTEINB"/>
</dbReference>
<dbReference type="HOGENOM" id="CLU_000288_57_32_1"/>
<feature type="non-terminal residue" evidence="4">
    <location>
        <position position="1"/>
    </location>
</feature>
<dbReference type="AlphaFoldDB" id="A0A0C9SVS3"/>
<dbReference type="InterPro" id="IPR001632">
    <property type="entry name" value="WD40_G-protein_beta-like"/>
</dbReference>
<dbReference type="InterPro" id="IPR019775">
    <property type="entry name" value="WD40_repeat_CS"/>
</dbReference>
<sequence>GHEEVANIAYLPGGERIVTCSPDKTVRIWDVENGEQEGATMEHEDWVEGLAVTRDGKRILSGGKSKRIMVWDVETHELIEEWEDETGSILCIAVSPDDQLAASGNHEGKIVIREMESGWIRHSIKAGGGVPSLYFSPNGEKLACAAGYYFGRPGVIHVYDVESGELPLMTMSGHEDNIQQIVYLPGGERIVTCSLDKTVRIWDVETGEQEGTTMEHEGLVHGLAVTRDGKRILSDGDDRRIMVWDVETHELIEEWEDETGGIVCIAMSPDDQFAAGGDLRGKIVIREIEESGRIRLSIKAGGRVHSLCFSPNGEKLACAAGYYYGEPGVIHVYDVESGELVFGPIKAHEDVIECVLWSLDGSQLFSASWDGTIRCWNSDTGESIGEPWKGHTGSVYSLSLSPDGTKLASASEDQTVRFWDARSGDPIDQPLQHDHVVFVVTFSPSGEFVASGGVDKKVSIWRVP</sequence>
<evidence type="ECO:0000256" key="3">
    <source>
        <dbReference type="PROSITE-ProRule" id="PRU00221"/>
    </source>
</evidence>
<keyword evidence="5" id="KW-1185">Reference proteome</keyword>
<feature type="repeat" description="WD" evidence="3">
    <location>
        <begin position="40"/>
        <end position="81"/>
    </location>
</feature>
<dbReference type="PROSITE" id="PS50294">
    <property type="entry name" value="WD_REPEATS_REGION"/>
    <property type="match status" value="7"/>
</dbReference>
<feature type="repeat" description="WD" evidence="3">
    <location>
        <begin position="388"/>
        <end position="429"/>
    </location>
</feature>
<dbReference type="Pfam" id="PF00400">
    <property type="entry name" value="WD40"/>
    <property type="match status" value="8"/>
</dbReference>
<dbReference type="PROSITE" id="PS50082">
    <property type="entry name" value="WD_REPEATS_2"/>
    <property type="match status" value="7"/>
</dbReference>
<name>A0A0C9SVS3_PAXIN</name>
<accession>A0A0C9SVS3</accession>
<feature type="repeat" description="WD" evidence="3">
    <location>
        <begin position="213"/>
        <end position="254"/>
    </location>
</feature>
<evidence type="ECO:0000313" key="4">
    <source>
        <dbReference type="EMBL" id="KIJ13529.1"/>
    </source>
</evidence>
<feature type="repeat" description="WD" evidence="3">
    <location>
        <begin position="345"/>
        <end position="386"/>
    </location>
</feature>
<keyword evidence="1 3" id="KW-0853">WD repeat</keyword>
<dbReference type="SUPFAM" id="SSF50998">
    <property type="entry name" value="Quinoprotein alcohol dehydrogenase-like"/>
    <property type="match status" value="2"/>
</dbReference>
<gene>
    <name evidence="4" type="ORF">PAXINDRAFT_29092</name>
</gene>
<dbReference type="InterPro" id="IPR011047">
    <property type="entry name" value="Quinoprotein_ADH-like_sf"/>
</dbReference>
<evidence type="ECO:0000313" key="5">
    <source>
        <dbReference type="Proteomes" id="UP000053647"/>
    </source>
</evidence>
<dbReference type="PROSITE" id="PS00678">
    <property type="entry name" value="WD_REPEATS_1"/>
    <property type="match status" value="3"/>
</dbReference>
<feature type="repeat" description="WD" evidence="3">
    <location>
        <begin position="171"/>
        <end position="212"/>
    </location>
</feature>
<dbReference type="PRINTS" id="PR00320">
    <property type="entry name" value="GPROTEINBRPT"/>
</dbReference>
<feature type="repeat" description="WD" evidence="3">
    <location>
        <begin position="430"/>
        <end position="464"/>
    </location>
</feature>
<dbReference type="EMBL" id="KN819351">
    <property type="protein sequence ID" value="KIJ13529.1"/>
    <property type="molecule type" value="Genomic_DNA"/>
</dbReference>
<dbReference type="SMART" id="SM00320">
    <property type="entry name" value="WD40"/>
    <property type="match status" value="11"/>
</dbReference>
<dbReference type="PANTHER" id="PTHR19879">
    <property type="entry name" value="TRANSCRIPTION INITIATION FACTOR TFIID"/>
    <property type="match status" value="1"/>
</dbReference>
<evidence type="ECO:0008006" key="6">
    <source>
        <dbReference type="Google" id="ProtNLM"/>
    </source>
</evidence>
<dbReference type="InterPro" id="IPR001680">
    <property type="entry name" value="WD40_rpt"/>
</dbReference>
<reference evidence="4 5" key="1">
    <citation type="submission" date="2014-06" db="EMBL/GenBank/DDBJ databases">
        <authorList>
            <consortium name="DOE Joint Genome Institute"/>
            <person name="Kuo A."/>
            <person name="Kohler A."/>
            <person name="Nagy L.G."/>
            <person name="Floudas D."/>
            <person name="Copeland A."/>
            <person name="Barry K.W."/>
            <person name="Cichocki N."/>
            <person name="Veneault-Fourrey C."/>
            <person name="LaButti K."/>
            <person name="Lindquist E.A."/>
            <person name="Lipzen A."/>
            <person name="Lundell T."/>
            <person name="Morin E."/>
            <person name="Murat C."/>
            <person name="Sun H."/>
            <person name="Tunlid A."/>
            <person name="Henrissat B."/>
            <person name="Grigoriev I.V."/>
            <person name="Hibbett D.S."/>
            <person name="Martin F."/>
            <person name="Nordberg H.P."/>
            <person name="Cantor M.N."/>
            <person name="Hua S.X."/>
        </authorList>
    </citation>
    <scope>NUCLEOTIDE SEQUENCE [LARGE SCALE GENOMIC DNA]</scope>
    <source>
        <strain evidence="4 5">ATCC 200175</strain>
    </source>
</reference>
<evidence type="ECO:0000256" key="1">
    <source>
        <dbReference type="ARBA" id="ARBA00022574"/>
    </source>
</evidence>
<evidence type="ECO:0000256" key="2">
    <source>
        <dbReference type="ARBA" id="ARBA00022737"/>
    </source>
</evidence>
<dbReference type="CDD" id="cd00200">
    <property type="entry name" value="WD40"/>
    <property type="match status" value="1"/>
</dbReference>
<feature type="repeat" description="WD" evidence="3">
    <location>
        <begin position="1"/>
        <end position="39"/>
    </location>
</feature>
<feature type="non-terminal residue" evidence="4">
    <location>
        <position position="464"/>
    </location>
</feature>
<dbReference type="OrthoDB" id="538223at2759"/>
<dbReference type="InterPro" id="IPR015943">
    <property type="entry name" value="WD40/YVTN_repeat-like_dom_sf"/>
</dbReference>
<protein>
    <recommendedName>
        <fullName evidence="6">WD40 repeat-like protein</fullName>
    </recommendedName>
</protein>
<proteinExistence type="predicted"/>
<keyword evidence="2" id="KW-0677">Repeat</keyword>
<organism evidence="4 5">
    <name type="scientific">Paxillus involutus ATCC 200175</name>
    <dbReference type="NCBI Taxonomy" id="664439"/>
    <lineage>
        <taxon>Eukaryota</taxon>
        <taxon>Fungi</taxon>
        <taxon>Dikarya</taxon>
        <taxon>Basidiomycota</taxon>
        <taxon>Agaricomycotina</taxon>
        <taxon>Agaricomycetes</taxon>
        <taxon>Agaricomycetidae</taxon>
        <taxon>Boletales</taxon>
        <taxon>Paxilineae</taxon>
        <taxon>Paxillaceae</taxon>
        <taxon>Paxillus</taxon>
    </lineage>
</organism>
<dbReference type="PANTHER" id="PTHR19879:SF9">
    <property type="entry name" value="TRANSCRIPTION INITIATION FACTOR TFIID SUBUNIT 5"/>
    <property type="match status" value="1"/>
</dbReference>
<dbReference type="Gene3D" id="2.130.10.10">
    <property type="entry name" value="YVTN repeat-like/Quinoprotein amine dehydrogenase"/>
    <property type="match status" value="3"/>
</dbReference>
<reference evidence="5" key="2">
    <citation type="submission" date="2015-01" db="EMBL/GenBank/DDBJ databases">
        <title>Evolutionary Origins and Diversification of the Mycorrhizal Mutualists.</title>
        <authorList>
            <consortium name="DOE Joint Genome Institute"/>
            <consortium name="Mycorrhizal Genomics Consortium"/>
            <person name="Kohler A."/>
            <person name="Kuo A."/>
            <person name="Nagy L.G."/>
            <person name="Floudas D."/>
            <person name="Copeland A."/>
            <person name="Barry K.W."/>
            <person name="Cichocki N."/>
            <person name="Veneault-Fourrey C."/>
            <person name="LaButti K."/>
            <person name="Lindquist E.A."/>
            <person name="Lipzen A."/>
            <person name="Lundell T."/>
            <person name="Morin E."/>
            <person name="Murat C."/>
            <person name="Riley R."/>
            <person name="Ohm R."/>
            <person name="Sun H."/>
            <person name="Tunlid A."/>
            <person name="Henrissat B."/>
            <person name="Grigoriev I.V."/>
            <person name="Hibbett D.S."/>
            <person name="Martin F."/>
        </authorList>
    </citation>
    <scope>NUCLEOTIDE SEQUENCE [LARGE SCALE GENOMIC DNA]</scope>
    <source>
        <strain evidence="5">ATCC 200175</strain>
    </source>
</reference>